<protein>
    <submittedName>
        <fullName evidence="2">Uncharacterized protein</fullName>
    </submittedName>
</protein>
<dbReference type="EMBL" id="BAAAOS010000020">
    <property type="protein sequence ID" value="GAA1579315.1"/>
    <property type="molecule type" value="Genomic_DNA"/>
</dbReference>
<dbReference type="Proteomes" id="UP001500393">
    <property type="component" value="Unassembled WGS sequence"/>
</dbReference>
<comment type="caution">
    <text evidence="2">The sequence shown here is derived from an EMBL/GenBank/DDBJ whole genome shotgun (WGS) entry which is preliminary data.</text>
</comment>
<proteinExistence type="predicted"/>
<feature type="region of interest" description="Disordered" evidence="1">
    <location>
        <begin position="1"/>
        <end position="36"/>
    </location>
</feature>
<sequence length="120" mass="12911">MKVGSCAATGVQEAQTPLGATDSSVHRGMPARNRRSLVSSADLRQWTRRHPDNGLHGYQFLDRLTEDGHLQSPSRAMAPARRRRTTTTPRTFSPSNGCRGSRALPASPQESVAVATGSTV</sequence>
<evidence type="ECO:0000313" key="3">
    <source>
        <dbReference type="Proteomes" id="UP001500393"/>
    </source>
</evidence>
<accession>A0ABP4PIH5</accession>
<gene>
    <name evidence="2" type="ORF">GCM10009789_36260</name>
</gene>
<feature type="region of interest" description="Disordered" evidence="1">
    <location>
        <begin position="66"/>
        <end position="120"/>
    </location>
</feature>
<feature type="compositionally biased region" description="Low complexity" evidence="1">
    <location>
        <begin position="86"/>
        <end position="95"/>
    </location>
</feature>
<evidence type="ECO:0000256" key="1">
    <source>
        <dbReference type="SAM" id="MobiDB-lite"/>
    </source>
</evidence>
<keyword evidence="3" id="KW-1185">Reference proteome</keyword>
<name>A0ABP4PIH5_9ACTN</name>
<reference evidence="3" key="1">
    <citation type="journal article" date="2019" name="Int. J. Syst. Evol. Microbiol.">
        <title>The Global Catalogue of Microorganisms (GCM) 10K type strain sequencing project: providing services to taxonomists for standard genome sequencing and annotation.</title>
        <authorList>
            <consortium name="The Broad Institute Genomics Platform"/>
            <consortium name="The Broad Institute Genome Sequencing Center for Infectious Disease"/>
            <person name="Wu L."/>
            <person name="Ma J."/>
        </authorList>
    </citation>
    <scope>NUCLEOTIDE SEQUENCE [LARGE SCALE GENOMIC DNA]</scope>
    <source>
        <strain evidence="3">JCM 14969</strain>
    </source>
</reference>
<organism evidence="2 3">
    <name type="scientific">Kribbella sancticallisti</name>
    <dbReference type="NCBI Taxonomy" id="460087"/>
    <lineage>
        <taxon>Bacteria</taxon>
        <taxon>Bacillati</taxon>
        <taxon>Actinomycetota</taxon>
        <taxon>Actinomycetes</taxon>
        <taxon>Propionibacteriales</taxon>
        <taxon>Kribbellaceae</taxon>
        <taxon>Kribbella</taxon>
    </lineage>
</organism>
<evidence type="ECO:0000313" key="2">
    <source>
        <dbReference type="EMBL" id="GAA1579315.1"/>
    </source>
</evidence>